<dbReference type="InterPro" id="IPR025965">
    <property type="entry name" value="FlgD/Vpr_Ig-like"/>
</dbReference>
<accession>A0A7C1SCS6</accession>
<dbReference type="PANTHER" id="PTHR24104">
    <property type="entry name" value="E3 UBIQUITIN-PROTEIN LIGASE NHLRC1-RELATED"/>
    <property type="match status" value="1"/>
</dbReference>
<evidence type="ECO:0000313" key="4">
    <source>
        <dbReference type="EMBL" id="HEA86841.1"/>
    </source>
</evidence>
<reference evidence="4" key="1">
    <citation type="journal article" date="2020" name="mSystems">
        <title>Genome- and Community-Level Interaction Insights into Carbon Utilization and Element Cycling Functions of Hydrothermarchaeota in Hydrothermal Sediment.</title>
        <authorList>
            <person name="Zhou Z."/>
            <person name="Liu Y."/>
            <person name="Xu W."/>
            <person name="Pan J."/>
            <person name="Luo Z.H."/>
            <person name="Li M."/>
        </authorList>
    </citation>
    <scope>NUCLEOTIDE SEQUENCE [LARGE SCALE GENOMIC DNA]</scope>
    <source>
        <strain evidence="5">SpSt-236</strain>
        <strain evidence="4">SpSt-265</strain>
    </source>
</reference>
<evidence type="ECO:0000256" key="1">
    <source>
        <dbReference type="ARBA" id="ARBA00022737"/>
    </source>
</evidence>
<protein>
    <recommendedName>
        <fullName evidence="3">FlgD/Vpr Ig-like domain-containing protein</fullName>
    </recommendedName>
</protein>
<feature type="domain" description="FlgD/Vpr Ig-like" evidence="3">
    <location>
        <begin position="345"/>
        <end position="406"/>
    </location>
</feature>
<feature type="repeat" description="NHL" evidence="2">
    <location>
        <begin position="149"/>
        <end position="179"/>
    </location>
</feature>
<dbReference type="Gene3D" id="2.60.40.4070">
    <property type="match status" value="1"/>
</dbReference>
<dbReference type="Pfam" id="PF01436">
    <property type="entry name" value="NHL"/>
    <property type="match status" value="1"/>
</dbReference>
<dbReference type="InterPro" id="IPR050952">
    <property type="entry name" value="TRIM-NHL_E3_ligases"/>
</dbReference>
<dbReference type="Gene3D" id="2.120.10.30">
    <property type="entry name" value="TolB, C-terminal domain"/>
    <property type="match status" value="1"/>
</dbReference>
<proteinExistence type="predicted"/>
<organism evidence="4">
    <name type="scientific">candidate division WOR-3 bacterium</name>
    <dbReference type="NCBI Taxonomy" id="2052148"/>
    <lineage>
        <taxon>Bacteria</taxon>
        <taxon>Bacteria division WOR-3</taxon>
    </lineage>
</organism>
<dbReference type="AlphaFoldDB" id="A0A7C1SCS6"/>
<feature type="repeat" description="NHL" evidence="2">
    <location>
        <begin position="94"/>
        <end position="135"/>
    </location>
</feature>
<dbReference type="SUPFAM" id="SSF63829">
    <property type="entry name" value="Calcium-dependent phosphotriesterase"/>
    <property type="match status" value="1"/>
</dbReference>
<dbReference type="InterPro" id="IPR011042">
    <property type="entry name" value="6-blade_b-propeller_TolB-like"/>
</dbReference>
<name>A0A7C1SCS6_UNCW3</name>
<dbReference type="PROSITE" id="PS51125">
    <property type="entry name" value="NHL"/>
    <property type="match status" value="2"/>
</dbReference>
<dbReference type="CDD" id="cd05819">
    <property type="entry name" value="NHL"/>
    <property type="match status" value="1"/>
</dbReference>
<evidence type="ECO:0000259" key="3">
    <source>
        <dbReference type="Pfam" id="PF13860"/>
    </source>
</evidence>
<dbReference type="EMBL" id="DSLG01000002">
    <property type="protein sequence ID" value="HEA86841.1"/>
    <property type="molecule type" value="Genomic_DNA"/>
</dbReference>
<evidence type="ECO:0000256" key="2">
    <source>
        <dbReference type="PROSITE-ProRule" id="PRU00504"/>
    </source>
</evidence>
<sequence length="431" mass="47325">MISLLFTLICAEPTTLVPPPFAHTMGFTRISSFYLNMYLGSGFRVASPEGLCCAKMKEEEDTTTWRDDALLTLFAVNSGTGQIVYNIKLIKPAVYGTTGSGIAQFNNPHGIVCNEMGDVYVADTDNRRVVRLRYTGGALSWVTVVDSTLNLPYDVSMDSRGNIYVTDAQADCIVIYDSSNARIRTLAPGLDFPTGIAVLDASAPFNESNLDLMVVIDRKGTRISRITPGGTIISTIDCRRIGLDTAGFSYCAFDRYGNIYVTDRVNSQIHIFDPNLKYITSFGRAANTPGNQPVFNSPRGIAIGRKFGQLFISEADGGQYYLIALDGWLIGCFPESFDLQQPGTTIAIYLTQRAEIIIDITDNAGRIVRTLAPSYQQGPGEVLIVWDGRDNQGNVVAPGEYLIHATLRPTYSRPRYTLKKELIGRVTRLPG</sequence>
<dbReference type="EMBL" id="DSKA01000175">
    <property type="protein sequence ID" value="HEE18375.1"/>
    <property type="molecule type" value="Genomic_DNA"/>
</dbReference>
<gene>
    <name evidence="5" type="ORF">ENP62_02345</name>
    <name evidence="4" type="ORF">ENP94_02395</name>
</gene>
<dbReference type="InterPro" id="IPR001258">
    <property type="entry name" value="NHL_repeat"/>
</dbReference>
<keyword evidence="1" id="KW-0677">Repeat</keyword>
<dbReference type="Pfam" id="PF13860">
    <property type="entry name" value="FlgD_ig"/>
    <property type="match status" value="1"/>
</dbReference>
<evidence type="ECO:0000313" key="5">
    <source>
        <dbReference type="EMBL" id="HEE18375.1"/>
    </source>
</evidence>
<comment type="caution">
    <text evidence="4">The sequence shown here is derived from an EMBL/GenBank/DDBJ whole genome shotgun (WGS) entry which is preliminary data.</text>
</comment>